<dbReference type="RefSeq" id="WP_175363226.1">
    <property type="nucleotide sequence ID" value="NZ_JABFMR010000016.1"/>
</dbReference>
<feature type="compositionally biased region" description="Polar residues" evidence="1">
    <location>
        <begin position="9"/>
        <end position="21"/>
    </location>
</feature>
<evidence type="ECO:0000313" key="3">
    <source>
        <dbReference type="EMBL" id="NUT88365.1"/>
    </source>
</evidence>
<feature type="transmembrane region" description="Helical" evidence="2">
    <location>
        <begin position="44"/>
        <end position="64"/>
    </location>
</feature>
<evidence type="ECO:0000313" key="4">
    <source>
        <dbReference type="Proteomes" id="UP000536720"/>
    </source>
</evidence>
<accession>A0A7Y5Z782</accession>
<feature type="region of interest" description="Disordered" evidence="1">
    <location>
        <begin position="1"/>
        <end position="30"/>
    </location>
</feature>
<keyword evidence="2" id="KW-1133">Transmembrane helix</keyword>
<keyword evidence="2" id="KW-0812">Transmembrane</keyword>
<evidence type="ECO:0000256" key="1">
    <source>
        <dbReference type="SAM" id="MobiDB-lite"/>
    </source>
</evidence>
<dbReference type="AlphaFoldDB" id="A0A7Y5Z782"/>
<feature type="transmembrane region" description="Helical" evidence="2">
    <location>
        <begin position="84"/>
        <end position="104"/>
    </location>
</feature>
<proteinExistence type="predicted"/>
<organism evidence="3 4">
    <name type="scientific">Pseudomonas corrugata</name>
    <dbReference type="NCBI Taxonomy" id="47879"/>
    <lineage>
        <taxon>Bacteria</taxon>
        <taxon>Pseudomonadati</taxon>
        <taxon>Pseudomonadota</taxon>
        <taxon>Gammaproteobacteria</taxon>
        <taxon>Pseudomonadales</taxon>
        <taxon>Pseudomonadaceae</taxon>
        <taxon>Pseudomonas</taxon>
    </lineage>
</organism>
<dbReference type="EMBL" id="JABFMR010000016">
    <property type="protein sequence ID" value="NUT88365.1"/>
    <property type="molecule type" value="Genomic_DNA"/>
</dbReference>
<dbReference type="Proteomes" id="UP000536720">
    <property type="component" value="Unassembled WGS sequence"/>
</dbReference>
<name>A0A7Y5Z782_9PSED</name>
<comment type="caution">
    <text evidence="3">The sequence shown here is derived from an EMBL/GenBank/DDBJ whole genome shotgun (WGS) entry which is preliminary data.</text>
</comment>
<gene>
    <name evidence="3" type="ORF">HNO91_18165</name>
</gene>
<keyword evidence="2" id="KW-0472">Membrane</keyword>
<evidence type="ECO:0000256" key="2">
    <source>
        <dbReference type="SAM" id="Phobius"/>
    </source>
</evidence>
<reference evidence="3 4" key="1">
    <citation type="journal article" date="2020" name="Front. Plant Sci.">
        <title>Isolation of Rhizosphere Bacteria That Improve Quality and Water Stress Tolerance in Greenhouse Ornamentals.</title>
        <authorList>
            <person name="Nordstedt N.P."/>
            <person name="Jones M.L."/>
        </authorList>
    </citation>
    <scope>NUCLEOTIDE SEQUENCE [LARGE SCALE GENOMIC DNA]</scope>
    <source>
        <strain evidence="3 4">C7D2</strain>
    </source>
</reference>
<sequence>MKRKHPSRLVSSPVPTDTAAPTPQHPPTWDYPSEISTTGYLGTLLYAVVLLLALPVYGLVVVSIELFSTEGLSSTHTRTIEDPLFLTLMCVSALAATGMLYWLFSGPQVLGFCFDERQQRLTFTQRRPARAPTEECVPYSDIYSITPCVENSIAHACHLVVCFTGDNGKPMEVRFWMHIPLKDMAFHSTWLRQSIGEKMQEVLDLDL</sequence>
<protein>
    <submittedName>
        <fullName evidence="3">Uncharacterized protein</fullName>
    </submittedName>
</protein>